<evidence type="ECO:0000256" key="1">
    <source>
        <dbReference type="ARBA" id="ARBA00004141"/>
    </source>
</evidence>
<feature type="transmembrane region" description="Helical" evidence="7">
    <location>
        <begin position="20"/>
        <end position="43"/>
    </location>
</feature>
<reference evidence="8" key="1">
    <citation type="submission" date="2018-02" db="EMBL/GenBank/DDBJ databases">
        <authorList>
            <person name="Cohen D.B."/>
            <person name="Kent A.D."/>
        </authorList>
    </citation>
    <scope>NUCLEOTIDE SEQUENCE</scope>
</reference>
<protein>
    <recommendedName>
        <fullName evidence="9">EamA domain-containing protein</fullName>
    </recommendedName>
</protein>
<keyword evidence="5 7" id="KW-1133">Transmembrane helix</keyword>
<accession>A0A2N9E1F3</accession>
<dbReference type="EMBL" id="OIVN01000021">
    <property type="protein sequence ID" value="SPC72716.1"/>
    <property type="molecule type" value="Genomic_DNA"/>
</dbReference>
<evidence type="ECO:0000313" key="8">
    <source>
        <dbReference type="EMBL" id="SPC72716.1"/>
    </source>
</evidence>
<evidence type="ECO:0000256" key="5">
    <source>
        <dbReference type="ARBA" id="ARBA00022989"/>
    </source>
</evidence>
<keyword evidence="3" id="KW-0813">Transport</keyword>
<feature type="transmembrane region" description="Helical" evidence="7">
    <location>
        <begin position="109"/>
        <end position="128"/>
    </location>
</feature>
<evidence type="ECO:0008006" key="9">
    <source>
        <dbReference type="Google" id="ProtNLM"/>
    </source>
</evidence>
<comment type="similarity">
    <text evidence="2">Belongs to the SLC35F solute transporter family.</text>
</comment>
<dbReference type="AlphaFoldDB" id="A0A2N9E1F3"/>
<evidence type="ECO:0000256" key="2">
    <source>
        <dbReference type="ARBA" id="ARBA00007863"/>
    </source>
</evidence>
<dbReference type="GO" id="GO:0016020">
    <property type="term" value="C:membrane"/>
    <property type="evidence" value="ECO:0007669"/>
    <property type="project" value="UniProtKB-SubCell"/>
</dbReference>
<dbReference type="InterPro" id="IPR009262">
    <property type="entry name" value="SLC35_F1/F2/F6"/>
</dbReference>
<evidence type="ECO:0000256" key="6">
    <source>
        <dbReference type="ARBA" id="ARBA00023136"/>
    </source>
</evidence>
<dbReference type="GO" id="GO:0022857">
    <property type="term" value="F:transmembrane transporter activity"/>
    <property type="evidence" value="ECO:0007669"/>
    <property type="project" value="InterPro"/>
</dbReference>
<dbReference type="PANTHER" id="PTHR14233:SF18">
    <property type="entry name" value="OS05G0444300 PROTEIN"/>
    <property type="match status" value="1"/>
</dbReference>
<organism evidence="8">
    <name type="scientific">Fagus sylvatica</name>
    <name type="common">Beechnut</name>
    <dbReference type="NCBI Taxonomy" id="28930"/>
    <lineage>
        <taxon>Eukaryota</taxon>
        <taxon>Viridiplantae</taxon>
        <taxon>Streptophyta</taxon>
        <taxon>Embryophyta</taxon>
        <taxon>Tracheophyta</taxon>
        <taxon>Spermatophyta</taxon>
        <taxon>Magnoliopsida</taxon>
        <taxon>eudicotyledons</taxon>
        <taxon>Gunneridae</taxon>
        <taxon>Pentapetalae</taxon>
        <taxon>rosids</taxon>
        <taxon>fabids</taxon>
        <taxon>Fagales</taxon>
        <taxon>Fagaceae</taxon>
        <taxon>Fagus</taxon>
    </lineage>
</organism>
<dbReference type="SUPFAM" id="SSF103481">
    <property type="entry name" value="Multidrug resistance efflux transporter EmrE"/>
    <property type="match status" value="1"/>
</dbReference>
<feature type="transmembrane region" description="Helical" evidence="7">
    <location>
        <begin position="55"/>
        <end position="72"/>
    </location>
</feature>
<comment type="subcellular location">
    <subcellularLocation>
        <location evidence="1">Membrane</location>
        <topology evidence="1">Multi-pass membrane protein</topology>
    </subcellularLocation>
</comment>
<dbReference type="Pfam" id="PF06027">
    <property type="entry name" value="SLC35F"/>
    <property type="match status" value="2"/>
</dbReference>
<dbReference type="PANTHER" id="PTHR14233">
    <property type="entry name" value="DUF914-RELATED"/>
    <property type="match status" value="1"/>
</dbReference>
<evidence type="ECO:0000256" key="3">
    <source>
        <dbReference type="ARBA" id="ARBA00022448"/>
    </source>
</evidence>
<gene>
    <name evidence="8" type="ORF">FSB_LOCUS598</name>
</gene>
<feature type="transmembrane region" description="Helical" evidence="7">
    <location>
        <begin position="134"/>
        <end position="153"/>
    </location>
</feature>
<dbReference type="InterPro" id="IPR052221">
    <property type="entry name" value="SLC35F_Transporter"/>
</dbReference>
<feature type="transmembrane region" description="Helical" evidence="7">
    <location>
        <begin position="78"/>
        <end position="97"/>
    </location>
</feature>
<feature type="transmembrane region" description="Helical" evidence="7">
    <location>
        <begin position="165"/>
        <end position="181"/>
    </location>
</feature>
<sequence length="296" mass="33042">MDWSALNDWWRTHATWQTLYLLFLGQVVSFVLALMSFTSSLIANLGVDTPLTQTLIGYFFLALVYGSILLHRRKRLLVSWYWYLILGFVDVQGNYLVNKAYQFSSITSVTLLDCWTVAWVIIMTWIFLGTRYSLWQIFGVALGVLGLGLVLLSDAGVGGGGGAKPLLGDILVIAGTIFFAMSNVGEILAFVGYAVATFMFYSFVPFVLKLSGATMFNLSILTSDMWAVVIRIFFYHQQVDWLYYLAFAMVVVGLIIYSTTEKNFVPVPTIEGGNSNAQYQVLTNECEASRNESLAS</sequence>
<proteinExistence type="inferred from homology"/>
<evidence type="ECO:0000256" key="4">
    <source>
        <dbReference type="ARBA" id="ARBA00022692"/>
    </source>
</evidence>
<keyword evidence="6 7" id="KW-0472">Membrane</keyword>
<name>A0A2N9E1F3_FAGSY</name>
<feature type="transmembrane region" description="Helical" evidence="7">
    <location>
        <begin position="241"/>
        <end position="260"/>
    </location>
</feature>
<evidence type="ECO:0000256" key="7">
    <source>
        <dbReference type="SAM" id="Phobius"/>
    </source>
</evidence>
<dbReference type="InterPro" id="IPR037185">
    <property type="entry name" value="EmrE-like"/>
</dbReference>
<keyword evidence="4 7" id="KW-0812">Transmembrane</keyword>